<evidence type="ECO:0000259" key="1">
    <source>
        <dbReference type="Pfam" id="PF00126"/>
    </source>
</evidence>
<dbReference type="InterPro" id="IPR036388">
    <property type="entry name" value="WH-like_DNA-bd_sf"/>
</dbReference>
<dbReference type="EMBL" id="FPKU01000004">
    <property type="protein sequence ID" value="SFZ86628.1"/>
    <property type="molecule type" value="Genomic_DNA"/>
</dbReference>
<dbReference type="AlphaFoldDB" id="A0A1K2I4H1"/>
<reference evidence="2 3" key="1">
    <citation type="submission" date="2016-11" db="EMBL/GenBank/DDBJ databases">
        <authorList>
            <person name="Jaros S."/>
            <person name="Januszkiewicz K."/>
            <person name="Wedrychowicz H."/>
        </authorList>
    </citation>
    <scope>NUCLEOTIDE SEQUENCE [LARGE SCALE GENOMIC DNA]</scope>
    <source>
        <strain evidence="2 3">ATCC 23634</strain>
    </source>
</reference>
<dbReference type="Gene3D" id="1.10.10.10">
    <property type="entry name" value="Winged helix-like DNA-binding domain superfamily/Winged helix DNA-binding domain"/>
    <property type="match status" value="1"/>
</dbReference>
<dbReference type="SUPFAM" id="SSF46785">
    <property type="entry name" value="Winged helix' DNA-binding domain"/>
    <property type="match status" value="1"/>
</dbReference>
<dbReference type="RefSeq" id="WP_072346505.1">
    <property type="nucleotide sequence ID" value="NZ_FPKU01000004.1"/>
</dbReference>
<gene>
    <name evidence="2" type="ORF">SAMN02983003_3819</name>
</gene>
<dbReference type="Proteomes" id="UP000183447">
    <property type="component" value="Unassembled WGS sequence"/>
</dbReference>
<protein>
    <submittedName>
        <fullName evidence="2">Molybdate transport system regulatory protein</fullName>
    </submittedName>
</protein>
<evidence type="ECO:0000313" key="3">
    <source>
        <dbReference type="Proteomes" id="UP000183447"/>
    </source>
</evidence>
<dbReference type="STRING" id="665118.SAMN02983003_3819"/>
<dbReference type="PANTHER" id="PTHR30432:SF1">
    <property type="entry name" value="DNA-BINDING TRANSCRIPTIONAL DUAL REGULATOR MODE"/>
    <property type="match status" value="1"/>
</dbReference>
<dbReference type="PANTHER" id="PTHR30432">
    <property type="entry name" value="TRANSCRIPTIONAL REGULATOR MODE"/>
    <property type="match status" value="1"/>
</dbReference>
<dbReference type="Pfam" id="PF00126">
    <property type="entry name" value="HTH_1"/>
    <property type="match status" value="1"/>
</dbReference>
<feature type="domain" description="HTH lysR-type" evidence="1">
    <location>
        <begin position="33"/>
        <end position="92"/>
    </location>
</feature>
<sequence length="124" mass="13164">MTTLPRRADPPGLSLLRVTIAENFHLGPGRADLLEAIARTGSISAAGKAMDMSYKKAWSLVQALNEGFGAPMVETERGGAGQGGAQLTEAGKKVLAHYRAMQDKTRRAIAEDLAAIQADMSIKK</sequence>
<evidence type="ECO:0000313" key="2">
    <source>
        <dbReference type="EMBL" id="SFZ86628.1"/>
    </source>
</evidence>
<dbReference type="InterPro" id="IPR000847">
    <property type="entry name" value="LysR_HTH_N"/>
</dbReference>
<dbReference type="InterPro" id="IPR036390">
    <property type="entry name" value="WH_DNA-bd_sf"/>
</dbReference>
<dbReference type="OrthoDB" id="9800709at2"/>
<dbReference type="GO" id="GO:0003700">
    <property type="term" value="F:DNA-binding transcription factor activity"/>
    <property type="evidence" value="ECO:0007669"/>
    <property type="project" value="InterPro"/>
</dbReference>
<dbReference type="InterPro" id="IPR051815">
    <property type="entry name" value="Molybdate_resp_trans_reg"/>
</dbReference>
<keyword evidence="3" id="KW-1185">Reference proteome</keyword>
<accession>A0A1K2I4H1</accession>
<name>A0A1K2I4H1_9HYPH</name>
<organism evidence="2 3">
    <name type="scientific">Devosia enhydra</name>
    <dbReference type="NCBI Taxonomy" id="665118"/>
    <lineage>
        <taxon>Bacteria</taxon>
        <taxon>Pseudomonadati</taxon>
        <taxon>Pseudomonadota</taxon>
        <taxon>Alphaproteobacteria</taxon>
        <taxon>Hyphomicrobiales</taxon>
        <taxon>Devosiaceae</taxon>
        <taxon>Devosia</taxon>
    </lineage>
</organism>
<proteinExistence type="predicted"/>